<keyword evidence="5 7" id="KW-0964">Secreted</keyword>
<keyword evidence="13" id="KW-0966">Cell projection</keyword>
<dbReference type="PANTHER" id="PTHR30033">
    <property type="entry name" value="FLAGELLAR HOOK-ASSOCIATED PROTEIN 1"/>
    <property type="match status" value="1"/>
</dbReference>
<accession>A0A4R1N5D5</accession>
<protein>
    <recommendedName>
        <fullName evidence="4 7">Flagellar hook-associated protein 1</fullName>
        <shortName evidence="7">HAP1</shortName>
    </recommendedName>
</protein>
<comment type="similarity">
    <text evidence="3 7">Belongs to the flagella basal body rod proteins family.</text>
</comment>
<dbReference type="GO" id="GO:0005576">
    <property type="term" value="C:extracellular region"/>
    <property type="evidence" value="ECO:0007669"/>
    <property type="project" value="UniProtKB-SubCell"/>
</dbReference>
<feature type="domain" description="Flagellar basal-body/hook protein C-terminal" evidence="10">
    <location>
        <begin position="518"/>
        <end position="556"/>
    </location>
</feature>
<keyword evidence="14" id="KW-1185">Reference proteome</keyword>
<name>A0A4R1N5D5_9GAMM</name>
<dbReference type="OrthoDB" id="9802553at2"/>
<dbReference type="EMBL" id="SJOI01000001">
    <property type="protein sequence ID" value="TCL02262.1"/>
    <property type="molecule type" value="Genomic_DNA"/>
</dbReference>
<dbReference type="InterPro" id="IPR019776">
    <property type="entry name" value="Flagellar_basal_body_rod_CS"/>
</dbReference>
<keyword evidence="13" id="KW-0282">Flagellum</keyword>
<dbReference type="InterPro" id="IPR049119">
    <property type="entry name" value="FlgK_D2-like"/>
</dbReference>
<feature type="region of interest" description="Disordered" evidence="8">
    <location>
        <begin position="240"/>
        <end position="259"/>
    </location>
</feature>
<evidence type="ECO:0000256" key="2">
    <source>
        <dbReference type="ARBA" id="ARBA00004613"/>
    </source>
</evidence>
<dbReference type="InterPro" id="IPR002371">
    <property type="entry name" value="FlgK"/>
</dbReference>
<evidence type="ECO:0000256" key="6">
    <source>
        <dbReference type="ARBA" id="ARBA00023143"/>
    </source>
</evidence>
<comment type="subcellular location">
    <subcellularLocation>
        <location evidence="1 7">Bacterial flagellum</location>
    </subcellularLocation>
    <subcellularLocation>
        <location evidence="2 7">Secreted</location>
    </subcellularLocation>
</comment>
<dbReference type="Pfam" id="PF06429">
    <property type="entry name" value="Flg_bbr_C"/>
    <property type="match status" value="1"/>
</dbReference>
<dbReference type="PANTHER" id="PTHR30033:SF1">
    <property type="entry name" value="FLAGELLAR HOOK-ASSOCIATED PROTEIN 1"/>
    <property type="match status" value="1"/>
</dbReference>
<evidence type="ECO:0000313" key="13">
    <source>
        <dbReference type="EMBL" id="TCL02262.1"/>
    </source>
</evidence>
<evidence type="ECO:0000259" key="9">
    <source>
        <dbReference type="Pfam" id="PF00460"/>
    </source>
</evidence>
<evidence type="ECO:0000256" key="3">
    <source>
        <dbReference type="ARBA" id="ARBA00009677"/>
    </source>
</evidence>
<gene>
    <name evidence="7" type="primary">flgK</name>
    <name evidence="13" type="ORF">EZJ58_0264</name>
</gene>
<keyword evidence="13" id="KW-0969">Cilium</keyword>
<feature type="domain" description="Flagellar hook-associated protein FlgK helical" evidence="12">
    <location>
        <begin position="89"/>
        <end position="322"/>
    </location>
</feature>
<evidence type="ECO:0000256" key="5">
    <source>
        <dbReference type="ARBA" id="ARBA00022525"/>
    </source>
</evidence>
<evidence type="ECO:0000256" key="7">
    <source>
        <dbReference type="RuleBase" id="RU362065"/>
    </source>
</evidence>
<keyword evidence="6 7" id="KW-0975">Bacterial flagellum</keyword>
<feature type="compositionally biased region" description="Polar residues" evidence="8">
    <location>
        <begin position="240"/>
        <end position="252"/>
    </location>
</feature>
<feature type="domain" description="Flagellar basal body rod protein N-terminal" evidence="9">
    <location>
        <begin position="7"/>
        <end position="35"/>
    </location>
</feature>
<evidence type="ECO:0000313" key="14">
    <source>
        <dbReference type="Proteomes" id="UP000294555"/>
    </source>
</evidence>
<evidence type="ECO:0000259" key="11">
    <source>
        <dbReference type="Pfam" id="PF21158"/>
    </source>
</evidence>
<dbReference type="AlphaFoldDB" id="A0A4R1N5D5"/>
<evidence type="ECO:0000256" key="1">
    <source>
        <dbReference type="ARBA" id="ARBA00004365"/>
    </source>
</evidence>
<reference evidence="13 14" key="1">
    <citation type="submission" date="2019-02" db="EMBL/GenBank/DDBJ databases">
        <title>Investigation of anaerobic lignin degradation for improved lignocellulosic biofuels.</title>
        <authorList>
            <person name="Deangelis K."/>
        </authorList>
    </citation>
    <scope>NUCLEOTIDE SEQUENCE [LARGE SCALE GENOMIC DNA]</scope>
    <source>
        <strain evidence="13 14">159R</strain>
    </source>
</reference>
<dbReference type="SUPFAM" id="SSF64518">
    <property type="entry name" value="Phase 1 flagellin"/>
    <property type="match status" value="1"/>
</dbReference>
<dbReference type="PRINTS" id="PR01005">
    <property type="entry name" value="FLGHOOKAP1"/>
</dbReference>
<dbReference type="GO" id="GO:0005198">
    <property type="term" value="F:structural molecule activity"/>
    <property type="evidence" value="ECO:0007669"/>
    <property type="project" value="UniProtKB-UniRule"/>
</dbReference>
<dbReference type="RefSeq" id="WP_132921229.1">
    <property type="nucleotide sequence ID" value="NZ_SJOI01000001.1"/>
</dbReference>
<dbReference type="PROSITE" id="PS00588">
    <property type="entry name" value="FLAGELLA_BB_ROD"/>
    <property type="match status" value="1"/>
</dbReference>
<evidence type="ECO:0000256" key="4">
    <source>
        <dbReference type="ARBA" id="ARBA00016244"/>
    </source>
</evidence>
<dbReference type="Pfam" id="PF00460">
    <property type="entry name" value="Flg_bb_rod"/>
    <property type="match status" value="1"/>
</dbReference>
<evidence type="ECO:0000256" key="8">
    <source>
        <dbReference type="SAM" id="MobiDB-lite"/>
    </source>
</evidence>
<dbReference type="InterPro" id="IPR010930">
    <property type="entry name" value="Flg_bb/hook_C_dom"/>
</dbReference>
<dbReference type="Pfam" id="PF22638">
    <property type="entry name" value="FlgK_D1"/>
    <property type="match status" value="1"/>
</dbReference>
<dbReference type="InterPro" id="IPR001444">
    <property type="entry name" value="Flag_bb_rod_N"/>
</dbReference>
<dbReference type="Proteomes" id="UP000294555">
    <property type="component" value="Unassembled WGS sequence"/>
</dbReference>
<dbReference type="GO" id="GO:0044780">
    <property type="term" value="P:bacterial-type flagellum assembly"/>
    <property type="evidence" value="ECO:0007669"/>
    <property type="project" value="InterPro"/>
</dbReference>
<proteinExistence type="inferred from homology"/>
<evidence type="ECO:0000259" key="10">
    <source>
        <dbReference type="Pfam" id="PF06429"/>
    </source>
</evidence>
<feature type="domain" description="Flagellar hook-associated protein 1 D2-like" evidence="11">
    <location>
        <begin position="332"/>
        <end position="413"/>
    </location>
</feature>
<dbReference type="Pfam" id="PF21158">
    <property type="entry name" value="flgK_1st_1"/>
    <property type="match status" value="1"/>
</dbReference>
<dbReference type="NCBIfam" id="TIGR02492">
    <property type="entry name" value="flgK_ends"/>
    <property type="match status" value="1"/>
</dbReference>
<sequence>MSSSLTNIAASGLQAAQVALNTVGNNISNSAVTGYNRETTQLAEMLSGGVSGNGVSVTGVSRVYDSLIVTQLRSASTSAAASSAYYGQISQIDDMLASSDTDISSMMSKFFSSIQSLSSNASDSAARQTVIDSANSMVNQFKSADSYLQDMDNAVNQSLSSSADEINNYAQQIANLNSQIVRSGGGDASNAMLDQRDELVSELNGIVGVTATVQDNNSVNLTFANGLTLVQGSSAYKVQSVPSSADPSQTTLAYDRGTGTPVEIDPKTLTTGSVGGLLSFRSGALADARNALGQLALGMAGSFNAQHEQGVDLNGDAGEKFFDYSEPTVTPNSKNSTGGASLTATYSDTSQVKASDYSLKYAGGAWQVTRLSDGATVTATAGTDDDGNPTLNFDGLSVSVSGTPTENDKYTLNTVSNVINSLSVAITDPSKIAAGLDDADSGESDNRNAEALLALQTAKVVGGTAQVVNGVSQVTGGSTLSTAYATLVSKIGTETSNADVTSTAQANIVTQLTTQQQSASGVNLDEEYIDLSRYQEYYQANAQVLSTASTLFNSLLTAVAG</sequence>
<dbReference type="InterPro" id="IPR053927">
    <property type="entry name" value="FlgK_helical"/>
</dbReference>
<comment type="caution">
    <text evidence="13">The sequence shown here is derived from an EMBL/GenBank/DDBJ whole genome shotgun (WGS) entry which is preliminary data.</text>
</comment>
<organism evidence="13 14">
    <name type="scientific">Sodalis ligni</name>
    <dbReference type="NCBI Taxonomy" id="2697027"/>
    <lineage>
        <taxon>Bacteria</taxon>
        <taxon>Pseudomonadati</taxon>
        <taxon>Pseudomonadota</taxon>
        <taxon>Gammaproteobacteria</taxon>
        <taxon>Enterobacterales</taxon>
        <taxon>Bruguierivoracaceae</taxon>
        <taxon>Sodalis</taxon>
    </lineage>
</organism>
<evidence type="ECO:0000259" key="12">
    <source>
        <dbReference type="Pfam" id="PF22638"/>
    </source>
</evidence>
<dbReference type="GO" id="GO:0009424">
    <property type="term" value="C:bacterial-type flagellum hook"/>
    <property type="evidence" value="ECO:0007669"/>
    <property type="project" value="UniProtKB-UniRule"/>
</dbReference>